<dbReference type="EMBL" id="JAHKRT010000002">
    <property type="protein sequence ID" value="MBU3077132.1"/>
    <property type="molecule type" value="Genomic_DNA"/>
</dbReference>
<proteinExistence type="predicted"/>
<evidence type="ECO:0000313" key="2">
    <source>
        <dbReference type="EMBL" id="MBU3077132.1"/>
    </source>
</evidence>
<evidence type="ECO:0000313" key="3">
    <source>
        <dbReference type="Proteomes" id="UP000776276"/>
    </source>
</evidence>
<dbReference type="RefSeq" id="WP_216320811.1">
    <property type="nucleotide sequence ID" value="NZ_JAHKRT010000002.1"/>
</dbReference>
<protein>
    <submittedName>
        <fullName evidence="2">Uncharacterized protein</fullName>
    </submittedName>
</protein>
<feature type="region of interest" description="Disordered" evidence="1">
    <location>
        <begin position="1"/>
        <end position="27"/>
    </location>
</feature>
<name>A0ABS6BFR5_9SPHN</name>
<reference evidence="2 3" key="1">
    <citation type="submission" date="2021-06" db="EMBL/GenBank/DDBJ databases">
        <title>Sphingomonas sp. XMGL2, whole genome shotgun sequencing project.</title>
        <authorList>
            <person name="Zhao G."/>
            <person name="Shen L."/>
        </authorList>
    </citation>
    <scope>NUCLEOTIDE SEQUENCE [LARGE SCALE GENOMIC DNA]</scope>
    <source>
        <strain evidence="2 3">XMGL2</strain>
    </source>
</reference>
<gene>
    <name evidence="2" type="ORF">KOF26_04565</name>
</gene>
<accession>A0ABS6BFR5</accession>
<keyword evidence="3" id="KW-1185">Reference proteome</keyword>
<organism evidence="2 3">
    <name type="scientific">Sphingomonas quercus</name>
    <dbReference type="NCBI Taxonomy" id="2842451"/>
    <lineage>
        <taxon>Bacteria</taxon>
        <taxon>Pseudomonadati</taxon>
        <taxon>Pseudomonadota</taxon>
        <taxon>Alphaproteobacteria</taxon>
        <taxon>Sphingomonadales</taxon>
        <taxon>Sphingomonadaceae</taxon>
        <taxon>Sphingomonas</taxon>
    </lineage>
</organism>
<dbReference type="Proteomes" id="UP000776276">
    <property type="component" value="Unassembled WGS sequence"/>
</dbReference>
<evidence type="ECO:0000256" key="1">
    <source>
        <dbReference type="SAM" id="MobiDB-lite"/>
    </source>
</evidence>
<sequence>MKSGTPYPTPSARRDAATPIAVPRPMQDGVGRALNAAYPAPRDEISRDLAVLLERLH</sequence>
<comment type="caution">
    <text evidence="2">The sequence shown here is derived from an EMBL/GenBank/DDBJ whole genome shotgun (WGS) entry which is preliminary data.</text>
</comment>